<dbReference type="Gramene" id="MELO3C025303.2.1">
    <property type="protein sequence ID" value="MELO3C025303.2.1"/>
    <property type="gene ID" value="MELO3C025303.2"/>
</dbReference>
<proteinExistence type="predicted"/>
<accession>A0A9I9DXA0</accession>
<dbReference type="EnsemblPlants" id="MELO3C025303.2.1">
    <property type="protein sequence ID" value="MELO3C025303.2.1"/>
    <property type="gene ID" value="MELO3C025303.2"/>
</dbReference>
<organism evidence="1">
    <name type="scientific">Cucumis melo</name>
    <name type="common">Muskmelon</name>
    <dbReference type="NCBI Taxonomy" id="3656"/>
    <lineage>
        <taxon>Eukaryota</taxon>
        <taxon>Viridiplantae</taxon>
        <taxon>Streptophyta</taxon>
        <taxon>Embryophyta</taxon>
        <taxon>Tracheophyta</taxon>
        <taxon>Spermatophyta</taxon>
        <taxon>Magnoliopsida</taxon>
        <taxon>eudicotyledons</taxon>
        <taxon>Gunneridae</taxon>
        <taxon>Pentapetalae</taxon>
        <taxon>rosids</taxon>
        <taxon>fabids</taxon>
        <taxon>Cucurbitales</taxon>
        <taxon>Cucurbitaceae</taxon>
        <taxon>Benincaseae</taxon>
        <taxon>Cucumis</taxon>
    </lineage>
</organism>
<name>A0A9I9DXA0_CUCME</name>
<sequence length="76" mass="8179">MKYLRRVSDKSGEQGSDDVRMVAAASGDIRMVVGIGSISMVAGRGDVERIASTSNCYEENCVVIRTVVERIVSPSN</sequence>
<reference evidence="1" key="1">
    <citation type="submission" date="2023-03" db="UniProtKB">
        <authorList>
            <consortium name="EnsemblPlants"/>
        </authorList>
    </citation>
    <scope>IDENTIFICATION</scope>
</reference>
<protein>
    <submittedName>
        <fullName evidence="1">Uncharacterized protein</fullName>
    </submittedName>
</protein>
<evidence type="ECO:0000313" key="1">
    <source>
        <dbReference type="EnsemblPlants" id="MELO3C025303.2.1"/>
    </source>
</evidence>
<dbReference type="AlphaFoldDB" id="A0A9I9DXA0"/>